<evidence type="ECO:0000256" key="2">
    <source>
        <dbReference type="ARBA" id="ARBA00023125"/>
    </source>
</evidence>
<dbReference type="PROSITE" id="PS01124">
    <property type="entry name" value="HTH_ARAC_FAMILY_2"/>
    <property type="match status" value="1"/>
</dbReference>
<evidence type="ECO:0000256" key="1">
    <source>
        <dbReference type="ARBA" id="ARBA00023015"/>
    </source>
</evidence>
<feature type="domain" description="HTH araC/xylS-type" evidence="4">
    <location>
        <begin position="201"/>
        <end position="299"/>
    </location>
</feature>
<dbReference type="OrthoDB" id="9809338at2"/>
<reference evidence="5 6" key="1">
    <citation type="submission" date="2018-01" db="EMBL/GenBank/DDBJ databases">
        <title>Whole genome analyses suggest that Burkholderia sensu lato contains two further novel genera in the rhizoxinica-symbiotica group Mycetohabitans gen. nov., and Trinickia gen. nov.: implications for the evolution of diazotrophy and nodulation in the Burkholderiaceae.</title>
        <authorList>
            <person name="Estrada-de los Santos P."/>
            <person name="Palmer M."/>
            <person name="Chavez-Ramirez B."/>
            <person name="Beukes C."/>
            <person name="Steenkamp E.T."/>
            <person name="Hirsch A.M."/>
            <person name="Manyaka P."/>
            <person name="Maluk M."/>
            <person name="Lafos M."/>
            <person name="Crook M."/>
            <person name="Gross E."/>
            <person name="Simon M.F."/>
            <person name="Bueno dos Reis Junior F."/>
            <person name="Poole P.S."/>
            <person name="Venter S.N."/>
            <person name="James E.K."/>
        </authorList>
    </citation>
    <scope>NUCLEOTIDE SEQUENCE [LARGE SCALE GENOMIC DNA]</scope>
    <source>
        <strain evidence="5 6">GIMN1.004</strain>
    </source>
</reference>
<dbReference type="SMART" id="SM00342">
    <property type="entry name" value="HTH_ARAC"/>
    <property type="match status" value="1"/>
</dbReference>
<dbReference type="PANTHER" id="PTHR46796">
    <property type="entry name" value="HTH-TYPE TRANSCRIPTIONAL ACTIVATOR RHAS-RELATED"/>
    <property type="match status" value="1"/>
</dbReference>
<comment type="caution">
    <text evidence="5">The sequence shown here is derived from an EMBL/GenBank/DDBJ whole genome shotgun (WGS) entry which is preliminary data.</text>
</comment>
<keyword evidence="1" id="KW-0805">Transcription regulation</keyword>
<dbReference type="Gene3D" id="1.10.10.60">
    <property type="entry name" value="Homeodomain-like"/>
    <property type="match status" value="2"/>
</dbReference>
<keyword evidence="3" id="KW-0804">Transcription</keyword>
<evidence type="ECO:0000256" key="3">
    <source>
        <dbReference type="ARBA" id="ARBA00023163"/>
    </source>
</evidence>
<dbReference type="Pfam" id="PF12833">
    <property type="entry name" value="HTH_18"/>
    <property type="match status" value="1"/>
</dbReference>
<dbReference type="EMBL" id="PNYA01000005">
    <property type="protein sequence ID" value="PMS21751.1"/>
    <property type="molecule type" value="Genomic_DNA"/>
</dbReference>
<evidence type="ECO:0000259" key="4">
    <source>
        <dbReference type="PROSITE" id="PS01124"/>
    </source>
</evidence>
<sequence>MQSADTANRLPACRDDLGCAFSKLRKNVEIAHTEFTFYRKCMDEEQLDRVEMPGCERGFLIGVSLNGGHRRRIFRGPHVEDRYFETHSIYVRDFSESYRADLYGRFDFILAEMPRAFLDRLADEHDLPRIAGLTGESNRRDPVLGHLAAALAANAEGPGKLDALFVEQMGLTIGIHLARQYGNAPHREAGIKGALTAAQEARAKEMLLSRPREGLTLADVARECNVSRAHFIRAFARTTGRTPHQWLLEQRVHRARELIERSALALSNIAVMCGFADQSHMNRVFQKTLGTTPGAWRRPARR</sequence>
<keyword evidence="2" id="KW-0238">DNA-binding</keyword>
<protein>
    <submittedName>
        <fullName evidence="5">AraC family transcriptional regulator</fullName>
    </submittedName>
</protein>
<evidence type="ECO:0000313" key="5">
    <source>
        <dbReference type="EMBL" id="PMS21751.1"/>
    </source>
</evidence>
<dbReference type="RefSeq" id="WP_102644815.1">
    <property type="nucleotide sequence ID" value="NZ_PNYA01000005.1"/>
</dbReference>
<name>A0A2N7VX75_9BURK</name>
<proteinExistence type="predicted"/>
<dbReference type="InterPro" id="IPR018060">
    <property type="entry name" value="HTH_AraC"/>
</dbReference>
<organism evidence="5 6">
    <name type="scientific">Trinickia dabaoshanensis</name>
    <dbReference type="NCBI Taxonomy" id="564714"/>
    <lineage>
        <taxon>Bacteria</taxon>
        <taxon>Pseudomonadati</taxon>
        <taxon>Pseudomonadota</taxon>
        <taxon>Betaproteobacteria</taxon>
        <taxon>Burkholderiales</taxon>
        <taxon>Burkholderiaceae</taxon>
        <taxon>Trinickia</taxon>
    </lineage>
</organism>
<dbReference type="InterPro" id="IPR009057">
    <property type="entry name" value="Homeodomain-like_sf"/>
</dbReference>
<dbReference type="Proteomes" id="UP000235616">
    <property type="component" value="Unassembled WGS sequence"/>
</dbReference>
<dbReference type="PANTHER" id="PTHR46796:SF14">
    <property type="entry name" value="TRANSCRIPTIONAL REGULATORY PROTEIN"/>
    <property type="match status" value="1"/>
</dbReference>
<accession>A0A2N7VX75</accession>
<dbReference type="GO" id="GO:0003700">
    <property type="term" value="F:DNA-binding transcription factor activity"/>
    <property type="evidence" value="ECO:0007669"/>
    <property type="project" value="InterPro"/>
</dbReference>
<keyword evidence="6" id="KW-1185">Reference proteome</keyword>
<dbReference type="GO" id="GO:0043565">
    <property type="term" value="F:sequence-specific DNA binding"/>
    <property type="evidence" value="ECO:0007669"/>
    <property type="project" value="InterPro"/>
</dbReference>
<dbReference type="SUPFAM" id="SSF46689">
    <property type="entry name" value="Homeodomain-like"/>
    <property type="match status" value="2"/>
</dbReference>
<dbReference type="AlphaFoldDB" id="A0A2N7VX75"/>
<dbReference type="InterPro" id="IPR050204">
    <property type="entry name" value="AraC_XylS_family_regulators"/>
</dbReference>
<gene>
    <name evidence="5" type="ORF">C0Z18_07015</name>
</gene>
<evidence type="ECO:0000313" key="6">
    <source>
        <dbReference type="Proteomes" id="UP000235616"/>
    </source>
</evidence>